<dbReference type="Proteomes" id="UP000644727">
    <property type="component" value="Unassembled WGS sequence"/>
</dbReference>
<gene>
    <name evidence="3" type="ORF">IOE58_11625</name>
</gene>
<dbReference type="InterPro" id="IPR019845">
    <property type="entry name" value="Squalene/phytoene_synthase_CS"/>
</dbReference>
<organism evidence="3 4">
    <name type="scientific">Brachybacterium epidermidis</name>
    <dbReference type="NCBI Taxonomy" id="2781983"/>
    <lineage>
        <taxon>Bacteria</taxon>
        <taxon>Bacillati</taxon>
        <taxon>Actinomycetota</taxon>
        <taxon>Actinomycetes</taxon>
        <taxon>Micrococcales</taxon>
        <taxon>Dermabacteraceae</taxon>
        <taxon>Brachybacterium</taxon>
    </lineage>
</organism>
<dbReference type="InterPro" id="IPR002060">
    <property type="entry name" value="Squ/phyt_synthse"/>
</dbReference>
<dbReference type="SUPFAM" id="SSF48576">
    <property type="entry name" value="Terpenoid synthases"/>
    <property type="match status" value="1"/>
</dbReference>
<evidence type="ECO:0000256" key="1">
    <source>
        <dbReference type="ARBA" id="ARBA00004684"/>
    </source>
</evidence>
<name>A0ABR9W2Z4_9MICO</name>
<dbReference type="Gene3D" id="1.10.600.10">
    <property type="entry name" value="Farnesyl Diphosphate Synthase"/>
    <property type="match status" value="1"/>
</dbReference>
<reference evidence="3 4" key="1">
    <citation type="submission" date="2020-10" db="EMBL/GenBank/DDBJ databases">
        <title>Draft genome and description of Brachybacterium epidermidis sp nov.</title>
        <authorList>
            <person name="Boxberger M."/>
            <person name="La Scola B."/>
        </authorList>
    </citation>
    <scope>NUCLEOTIDE SEQUENCE [LARGE SCALE GENOMIC DNA]</scope>
    <source>
        <strain evidence="3 4">Marseille-Q2903</strain>
    </source>
</reference>
<evidence type="ECO:0000313" key="3">
    <source>
        <dbReference type="EMBL" id="MBE9404801.1"/>
    </source>
</evidence>
<protein>
    <submittedName>
        <fullName evidence="3">Squalene/phytoene synthase family protein</fullName>
    </submittedName>
</protein>
<dbReference type="EMBL" id="JADEYR010000014">
    <property type="protein sequence ID" value="MBE9404801.1"/>
    <property type="molecule type" value="Genomic_DNA"/>
</dbReference>
<evidence type="ECO:0000256" key="2">
    <source>
        <dbReference type="ARBA" id="ARBA00022679"/>
    </source>
</evidence>
<dbReference type="SFLD" id="SFLDG01018">
    <property type="entry name" value="Squalene/Phytoene_Synthase_Lik"/>
    <property type="match status" value="1"/>
</dbReference>
<keyword evidence="4" id="KW-1185">Reference proteome</keyword>
<dbReference type="RefSeq" id="WP_193866541.1">
    <property type="nucleotide sequence ID" value="NZ_JADEYR010000014.1"/>
</dbReference>
<accession>A0ABR9W2Z4</accession>
<dbReference type="Pfam" id="PF00494">
    <property type="entry name" value="SQS_PSY"/>
    <property type="match status" value="1"/>
</dbReference>
<dbReference type="PROSITE" id="PS01045">
    <property type="entry name" value="SQUALEN_PHYTOEN_SYN_2"/>
    <property type="match status" value="1"/>
</dbReference>
<evidence type="ECO:0000313" key="4">
    <source>
        <dbReference type="Proteomes" id="UP000644727"/>
    </source>
</evidence>
<dbReference type="SFLD" id="SFLDG01212">
    <property type="entry name" value="Phytoene_synthase_like"/>
    <property type="match status" value="1"/>
</dbReference>
<dbReference type="SFLD" id="SFLDS00005">
    <property type="entry name" value="Isoprenoid_Synthase_Type_I"/>
    <property type="match status" value="1"/>
</dbReference>
<dbReference type="InterPro" id="IPR044843">
    <property type="entry name" value="Trans_IPPS_bact-type"/>
</dbReference>
<keyword evidence="2" id="KW-0808">Transferase</keyword>
<comment type="caution">
    <text evidence="3">The sequence shown here is derived from an EMBL/GenBank/DDBJ whole genome shotgun (WGS) entry which is preliminary data.</text>
</comment>
<comment type="pathway">
    <text evidence="1">Carotenoid biosynthesis; phytoene biosynthesis.</text>
</comment>
<dbReference type="InterPro" id="IPR008949">
    <property type="entry name" value="Isoprenoid_synthase_dom_sf"/>
</dbReference>
<proteinExistence type="predicted"/>
<sequence>MIQQPPVPHPQAALDARAYTAAAVRAAARGIDAYSTSFGSSTRLLGTPVRGRVRSVYALVRVADEIVDGAAEGCGLEPDAIAAALDDYETRTEQALASGFSSDLVVHAFARTARACGIGSELTRPFFASMRADLTVSEHDPSSFEQYVYGSAEVVGLMCLHVFTTDRSPVPVAPSSALLEGARRLGAAFQKVNFLRDLRADAVGRGRSYFPGVDPATLTDQQKDELLIDIQADLAAAREAIVLLPDSSRTAVRAVHDLFAALTDRLAATDAEELRTGRVRIPDAQKAAIIARAALQERGRGLRARRPDGRNR</sequence>
<dbReference type="PANTHER" id="PTHR31480">
    <property type="entry name" value="BIFUNCTIONAL LYCOPENE CYCLASE/PHYTOENE SYNTHASE"/>
    <property type="match status" value="1"/>
</dbReference>